<evidence type="ECO:0000313" key="2">
    <source>
        <dbReference type="Proteomes" id="UP000177821"/>
    </source>
</evidence>
<comment type="caution">
    <text evidence="1">The sequence shown here is derived from an EMBL/GenBank/DDBJ whole genome shotgun (WGS) entry which is preliminary data.</text>
</comment>
<organism evidence="1 2">
    <name type="scientific">Candidatus Woykebacteria bacterium RIFCSPHIGHO2_02_FULL_43_16b</name>
    <dbReference type="NCBI Taxonomy" id="1802601"/>
    <lineage>
        <taxon>Bacteria</taxon>
        <taxon>Candidatus Woykeibacteriota</taxon>
    </lineage>
</organism>
<dbReference type="EMBL" id="MHCX01000024">
    <property type="protein sequence ID" value="OGY29464.1"/>
    <property type="molecule type" value="Genomic_DNA"/>
</dbReference>
<gene>
    <name evidence="1" type="ORF">A3J50_00665</name>
</gene>
<accession>A0A1G1WP38</accession>
<protein>
    <submittedName>
        <fullName evidence="1">Uncharacterized protein</fullName>
    </submittedName>
</protein>
<dbReference type="Proteomes" id="UP000177821">
    <property type="component" value="Unassembled WGS sequence"/>
</dbReference>
<proteinExistence type="predicted"/>
<sequence length="74" mass="8878">MNKDQLQEAFREVLFDFWEKVIEPVMVTKSEHEEIRSDLTGRIDRIDKKLDAEVAYRDRLEKRVKKIETKVGVE</sequence>
<name>A0A1G1WP38_9BACT</name>
<reference evidence="1 2" key="1">
    <citation type="journal article" date="2016" name="Nat. Commun.">
        <title>Thousands of microbial genomes shed light on interconnected biogeochemical processes in an aquifer system.</title>
        <authorList>
            <person name="Anantharaman K."/>
            <person name="Brown C.T."/>
            <person name="Hug L.A."/>
            <person name="Sharon I."/>
            <person name="Castelle C.J."/>
            <person name="Probst A.J."/>
            <person name="Thomas B.C."/>
            <person name="Singh A."/>
            <person name="Wilkins M.J."/>
            <person name="Karaoz U."/>
            <person name="Brodie E.L."/>
            <person name="Williams K.H."/>
            <person name="Hubbard S.S."/>
            <person name="Banfield J.F."/>
        </authorList>
    </citation>
    <scope>NUCLEOTIDE SEQUENCE [LARGE SCALE GENOMIC DNA]</scope>
</reference>
<evidence type="ECO:0000313" key="1">
    <source>
        <dbReference type="EMBL" id="OGY29464.1"/>
    </source>
</evidence>
<dbReference type="AlphaFoldDB" id="A0A1G1WP38"/>